<dbReference type="OrthoDB" id="269227at2759"/>
<dbReference type="Gene3D" id="3.30.560.10">
    <property type="entry name" value="Glucose Oxidase, domain 3"/>
    <property type="match status" value="1"/>
</dbReference>
<dbReference type="SUPFAM" id="SSF51905">
    <property type="entry name" value="FAD/NAD(P)-binding domain"/>
    <property type="match status" value="1"/>
</dbReference>
<dbReference type="STRING" id="158441.A0A226EYI0"/>
<comment type="caution">
    <text evidence="6">The sequence shown here is derived from an EMBL/GenBank/DDBJ whole genome shotgun (WGS) entry which is preliminary data.</text>
</comment>
<evidence type="ECO:0000313" key="7">
    <source>
        <dbReference type="Proteomes" id="UP000198287"/>
    </source>
</evidence>
<dbReference type="GO" id="GO:0016614">
    <property type="term" value="F:oxidoreductase activity, acting on CH-OH group of donors"/>
    <property type="evidence" value="ECO:0007669"/>
    <property type="project" value="InterPro"/>
</dbReference>
<gene>
    <name evidence="6" type="ORF">Fcan01_03276</name>
</gene>
<protein>
    <submittedName>
        <fullName evidence="6">Oxygen-dependent choline dehydrogenase</fullName>
    </submittedName>
</protein>
<evidence type="ECO:0000256" key="1">
    <source>
        <dbReference type="ARBA" id="ARBA00001974"/>
    </source>
</evidence>
<keyword evidence="4" id="KW-0274">FAD</keyword>
<feature type="domain" description="Glucose-methanol-choline oxidoreductase N-terminal" evidence="5">
    <location>
        <begin position="47"/>
        <end position="342"/>
    </location>
</feature>
<dbReference type="InterPro" id="IPR000172">
    <property type="entry name" value="GMC_OxRdtase_N"/>
</dbReference>
<keyword evidence="3" id="KW-0285">Flavoprotein</keyword>
<dbReference type="InterPro" id="IPR012132">
    <property type="entry name" value="GMC_OxRdtase"/>
</dbReference>
<keyword evidence="7" id="KW-1185">Reference proteome</keyword>
<comment type="cofactor">
    <cofactor evidence="1">
        <name>FAD</name>
        <dbReference type="ChEBI" id="CHEBI:57692"/>
    </cofactor>
</comment>
<dbReference type="Gene3D" id="3.50.50.60">
    <property type="entry name" value="FAD/NAD(P)-binding domain"/>
    <property type="match status" value="1"/>
</dbReference>
<organism evidence="6 7">
    <name type="scientific">Folsomia candida</name>
    <name type="common">Springtail</name>
    <dbReference type="NCBI Taxonomy" id="158441"/>
    <lineage>
        <taxon>Eukaryota</taxon>
        <taxon>Metazoa</taxon>
        <taxon>Ecdysozoa</taxon>
        <taxon>Arthropoda</taxon>
        <taxon>Hexapoda</taxon>
        <taxon>Collembola</taxon>
        <taxon>Entomobryomorpha</taxon>
        <taxon>Isotomoidea</taxon>
        <taxon>Isotomidae</taxon>
        <taxon>Proisotominae</taxon>
        <taxon>Folsomia</taxon>
    </lineage>
</organism>
<dbReference type="AlphaFoldDB" id="A0A226EYI0"/>
<name>A0A226EYI0_FOLCA</name>
<dbReference type="InterPro" id="IPR036188">
    <property type="entry name" value="FAD/NAD-bd_sf"/>
</dbReference>
<proteinExistence type="inferred from homology"/>
<accession>A0A226EYI0</accession>
<comment type="similarity">
    <text evidence="2">Belongs to the GMC oxidoreductase family.</text>
</comment>
<dbReference type="Pfam" id="PF00732">
    <property type="entry name" value="GMC_oxred_N"/>
    <property type="match status" value="1"/>
</dbReference>
<dbReference type="Proteomes" id="UP000198287">
    <property type="component" value="Unassembled WGS sequence"/>
</dbReference>
<evidence type="ECO:0000313" key="6">
    <source>
        <dbReference type="EMBL" id="OXA62665.1"/>
    </source>
</evidence>
<dbReference type="PANTHER" id="PTHR11552:SF147">
    <property type="entry name" value="CHOLINE DEHYDROGENASE, MITOCHONDRIAL"/>
    <property type="match status" value="1"/>
</dbReference>
<evidence type="ECO:0000256" key="4">
    <source>
        <dbReference type="ARBA" id="ARBA00022827"/>
    </source>
</evidence>
<dbReference type="GO" id="GO:0050660">
    <property type="term" value="F:flavin adenine dinucleotide binding"/>
    <property type="evidence" value="ECO:0007669"/>
    <property type="project" value="InterPro"/>
</dbReference>
<evidence type="ECO:0000256" key="3">
    <source>
        <dbReference type="ARBA" id="ARBA00022630"/>
    </source>
</evidence>
<evidence type="ECO:0000256" key="2">
    <source>
        <dbReference type="ARBA" id="ARBA00010790"/>
    </source>
</evidence>
<reference evidence="6 7" key="1">
    <citation type="submission" date="2015-12" db="EMBL/GenBank/DDBJ databases">
        <title>The genome of Folsomia candida.</title>
        <authorList>
            <person name="Faddeeva A."/>
            <person name="Derks M.F."/>
            <person name="Anvar Y."/>
            <person name="Smit S."/>
            <person name="Van Straalen N."/>
            <person name="Roelofs D."/>
        </authorList>
    </citation>
    <scope>NUCLEOTIDE SEQUENCE [LARGE SCALE GENOMIC DNA]</scope>
    <source>
        <strain evidence="6 7">VU population</strain>
        <tissue evidence="6">Whole body</tissue>
    </source>
</reference>
<dbReference type="EMBL" id="LNIX01000001">
    <property type="protein sequence ID" value="OXA62665.1"/>
    <property type="molecule type" value="Genomic_DNA"/>
</dbReference>
<evidence type="ECO:0000259" key="5">
    <source>
        <dbReference type="Pfam" id="PF00732"/>
    </source>
</evidence>
<sequence length="482" mass="53357">MIKLIPFVLGNIALLIQQYADHYQQEDLSKSLTELGLDLGLPRIRNFDFIIVGGGTAGCLMAARLSERYRVLLLEKGGTPVPLTQNLYFTKNVSDHPAITSYYPSLPQEQFNMENGGASAAYIPKMLGGSSSNGECTYNRGNPADYDYIANVTGDETWAYSHAIKHFKRIENYVGMLITEKERAEYYGVGGPLTVETVQDPILQSWFQAGRELGFNVSDPNGRQTEGFTPMGKTMRNGERESSYTAYLKGIESSRSSLLILRYCEVDMILINMGNVAYGVRYKRHGIPQIAHVTKEIIVSSGVISSPLLLMKSGIGPRTQLTKGGIPTKVDSIGVGQNLHNHGGVTLLFSVNNPKLELLPKVEKRAFEEDLGRYHDSIWRHGFFARVDFGPQAFIVSGRAKGEGEANHPDLQIIYRLKPLLGDGQLEIQLHVIITRMKSVGSVGFNSTSHFEGEEDDTKLAIIDDKLFTDSTDVDVLIEGKK</sequence>
<dbReference type="PANTHER" id="PTHR11552">
    <property type="entry name" value="GLUCOSE-METHANOL-CHOLINE GMC OXIDOREDUCTASE"/>
    <property type="match status" value="1"/>
</dbReference>